<sequence length="104" mass="12325">MENYLYSSRMTICTLNFFARVKGKPSYLRELFVEDEAKRSERLAIKTNNVNFELPNFSTNYLENSFVVTTIRLWQNLPAEIANASSLEVFKTKIYDYFLELEFQ</sequence>
<protein>
    <submittedName>
        <fullName evidence="1">Uncharacterized protein</fullName>
    </submittedName>
</protein>
<organism evidence="1 2">
    <name type="scientific">Cotesia congregata</name>
    <name type="common">Parasitoid wasp</name>
    <name type="synonym">Apanteles congregatus</name>
    <dbReference type="NCBI Taxonomy" id="51543"/>
    <lineage>
        <taxon>Eukaryota</taxon>
        <taxon>Metazoa</taxon>
        <taxon>Ecdysozoa</taxon>
        <taxon>Arthropoda</taxon>
        <taxon>Hexapoda</taxon>
        <taxon>Insecta</taxon>
        <taxon>Pterygota</taxon>
        <taxon>Neoptera</taxon>
        <taxon>Endopterygota</taxon>
        <taxon>Hymenoptera</taxon>
        <taxon>Apocrita</taxon>
        <taxon>Ichneumonoidea</taxon>
        <taxon>Braconidae</taxon>
        <taxon>Microgastrinae</taxon>
        <taxon>Cotesia</taxon>
    </lineage>
</organism>
<keyword evidence="2" id="KW-1185">Reference proteome</keyword>
<comment type="caution">
    <text evidence="1">The sequence shown here is derived from an EMBL/GenBank/DDBJ whole genome shotgun (WGS) entry which is preliminary data.</text>
</comment>
<name>A0A8J2E9A4_COTCN</name>
<dbReference type="AlphaFoldDB" id="A0A8J2E9A4"/>
<dbReference type="Proteomes" id="UP000786811">
    <property type="component" value="Unassembled WGS sequence"/>
</dbReference>
<proteinExistence type="predicted"/>
<gene>
    <name evidence="1" type="ORF">HICCMSTLAB_LOCUS730</name>
</gene>
<dbReference type="EMBL" id="CAJNRD030001114">
    <property type="protein sequence ID" value="CAG5073958.1"/>
    <property type="molecule type" value="Genomic_DNA"/>
</dbReference>
<evidence type="ECO:0000313" key="1">
    <source>
        <dbReference type="EMBL" id="CAG5073958.1"/>
    </source>
</evidence>
<accession>A0A8J2E9A4</accession>
<evidence type="ECO:0000313" key="2">
    <source>
        <dbReference type="Proteomes" id="UP000786811"/>
    </source>
</evidence>
<dbReference type="OrthoDB" id="7694116at2759"/>
<reference evidence="1" key="1">
    <citation type="submission" date="2021-04" db="EMBL/GenBank/DDBJ databases">
        <authorList>
            <person name="Chebbi M.A.C M."/>
        </authorList>
    </citation>
    <scope>NUCLEOTIDE SEQUENCE</scope>
</reference>